<feature type="domain" description="dUTPase-like" evidence="6">
    <location>
        <begin position="18"/>
        <end position="148"/>
    </location>
</feature>
<comment type="caution">
    <text evidence="7">The sequence shown here is derived from an EMBL/GenBank/DDBJ whole genome shotgun (WGS) entry which is preliminary data.</text>
</comment>
<dbReference type="InterPro" id="IPR033704">
    <property type="entry name" value="dUTPase_trimeric"/>
</dbReference>
<evidence type="ECO:0000256" key="3">
    <source>
        <dbReference type="ARBA" id="ARBA00023080"/>
    </source>
</evidence>
<dbReference type="HAMAP" id="MF_00116">
    <property type="entry name" value="dUTPase_bact"/>
    <property type="match status" value="1"/>
</dbReference>
<comment type="cofactor">
    <cofactor evidence="5">
        <name>Mg(2+)</name>
        <dbReference type="ChEBI" id="CHEBI:18420"/>
    </cofactor>
</comment>
<keyword evidence="5" id="KW-0460">Magnesium</keyword>
<dbReference type="InterPro" id="IPR029054">
    <property type="entry name" value="dUTPase-like"/>
</dbReference>
<dbReference type="EC" id="3.6.1.23" evidence="5"/>
<dbReference type="EMBL" id="JAMXQU010000003">
    <property type="protein sequence ID" value="MCO6159505.1"/>
    <property type="molecule type" value="Genomic_DNA"/>
</dbReference>
<comment type="function">
    <text evidence="5">This enzyme is involved in nucleotide metabolism: it produces dUMP, the immediate precursor of thymidine nucleotides and it decreases the intracellular concentration of dUTP so that uracil cannot be incorporated into DNA.</text>
</comment>
<evidence type="ECO:0000313" key="8">
    <source>
        <dbReference type="Proteomes" id="UP001523401"/>
    </source>
</evidence>
<gene>
    <name evidence="5 7" type="primary">dut</name>
    <name evidence="7" type="ORF">NF685_05580</name>
</gene>
<dbReference type="NCBIfam" id="NF001862">
    <property type="entry name" value="PRK00601.1"/>
    <property type="match status" value="1"/>
</dbReference>
<comment type="caution">
    <text evidence="5">Lacks conserved residue(s) required for the propagation of feature annotation.</text>
</comment>
<feature type="binding site" evidence="5">
    <location>
        <position position="82"/>
    </location>
    <ligand>
        <name>substrate</name>
    </ligand>
</feature>
<dbReference type="InterPro" id="IPR008181">
    <property type="entry name" value="dUTPase"/>
</dbReference>
<protein>
    <recommendedName>
        <fullName evidence="5">Deoxyuridine 5'-triphosphate nucleotidohydrolase</fullName>
        <shortName evidence="5">dUTPase</shortName>
        <ecNumber evidence="5">3.6.1.23</ecNumber>
    </recommendedName>
    <alternativeName>
        <fullName evidence="5">dUTP pyrophosphatase</fullName>
    </alternativeName>
</protein>
<evidence type="ECO:0000256" key="5">
    <source>
        <dbReference type="HAMAP-Rule" id="MF_00116"/>
    </source>
</evidence>
<dbReference type="Gene3D" id="2.70.40.10">
    <property type="match status" value="1"/>
</dbReference>
<keyword evidence="5" id="KW-0479">Metal-binding</keyword>
<dbReference type="GO" id="GO:0004170">
    <property type="term" value="F:dUTP diphosphatase activity"/>
    <property type="evidence" value="ECO:0007669"/>
    <property type="project" value="UniProtKB-EC"/>
</dbReference>
<keyword evidence="3 5" id="KW-0546">Nucleotide metabolism</keyword>
<reference evidence="7 8" key="1">
    <citation type="submission" date="2022-06" db="EMBL/GenBank/DDBJ databases">
        <title>Whole-genome of Asaia lannensis strain LMG 27011T.</title>
        <authorList>
            <person name="Sombolestani A."/>
        </authorList>
    </citation>
    <scope>NUCLEOTIDE SEQUENCE [LARGE SCALE GENOMIC DNA]</scope>
    <source>
        <strain evidence="7 8">NBRC 102526</strain>
    </source>
</reference>
<organism evidence="7 8">
    <name type="scientific">Asaia lannensis NBRC 102526</name>
    <dbReference type="NCBI Taxonomy" id="1307926"/>
    <lineage>
        <taxon>Bacteria</taxon>
        <taxon>Pseudomonadati</taxon>
        <taxon>Pseudomonadota</taxon>
        <taxon>Alphaproteobacteria</taxon>
        <taxon>Acetobacterales</taxon>
        <taxon>Acetobacteraceae</taxon>
        <taxon>Asaia</taxon>
    </lineage>
</organism>
<name>A0ABT1CF72_9PROT</name>
<comment type="similarity">
    <text evidence="1 5">Belongs to the dUTPase family.</text>
</comment>
<evidence type="ECO:0000259" key="6">
    <source>
        <dbReference type="Pfam" id="PF00692"/>
    </source>
</evidence>
<comment type="catalytic activity">
    <reaction evidence="4 5">
        <text>dUTP + H2O = dUMP + diphosphate + H(+)</text>
        <dbReference type="Rhea" id="RHEA:10248"/>
        <dbReference type="ChEBI" id="CHEBI:15377"/>
        <dbReference type="ChEBI" id="CHEBI:15378"/>
        <dbReference type="ChEBI" id="CHEBI:33019"/>
        <dbReference type="ChEBI" id="CHEBI:61555"/>
        <dbReference type="ChEBI" id="CHEBI:246422"/>
        <dbReference type="EC" id="3.6.1.23"/>
    </reaction>
</comment>
<evidence type="ECO:0000256" key="1">
    <source>
        <dbReference type="ARBA" id="ARBA00006581"/>
    </source>
</evidence>
<feature type="binding site" evidence="5">
    <location>
        <begin position="69"/>
        <end position="71"/>
    </location>
    <ligand>
        <name>substrate</name>
    </ligand>
</feature>
<dbReference type="Pfam" id="PF00692">
    <property type="entry name" value="dUTPase"/>
    <property type="match status" value="1"/>
</dbReference>
<keyword evidence="2 5" id="KW-0378">Hydrolase</keyword>
<dbReference type="PANTHER" id="PTHR11241">
    <property type="entry name" value="DEOXYURIDINE 5'-TRIPHOSPHATE NUCLEOTIDOHYDROLASE"/>
    <property type="match status" value="1"/>
</dbReference>
<dbReference type="InterPro" id="IPR036157">
    <property type="entry name" value="dUTPase-like_sf"/>
</dbReference>
<accession>A0ABT1CF72</accession>
<evidence type="ECO:0000256" key="2">
    <source>
        <dbReference type="ARBA" id="ARBA00022801"/>
    </source>
</evidence>
<dbReference type="PANTHER" id="PTHR11241:SF0">
    <property type="entry name" value="DEOXYURIDINE 5'-TRIPHOSPHATE NUCLEOTIDOHYDROLASE"/>
    <property type="match status" value="1"/>
</dbReference>
<dbReference type="SUPFAM" id="SSF51283">
    <property type="entry name" value="dUTPase-like"/>
    <property type="match status" value="1"/>
</dbReference>
<comment type="pathway">
    <text evidence="5">Pyrimidine metabolism; dUMP biosynthesis; dUMP from dCTP (dUTP route): step 2/2.</text>
</comment>
<evidence type="ECO:0000256" key="4">
    <source>
        <dbReference type="ARBA" id="ARBA00047686"/>
    </source>
</evidence>
<keyword evidence="8" id="KW-1185">Reference proteome</keyword>
<feature type="binding site" evidence="5">
    <location>
        <begin position="86"/>
        <end position="88"/>
    </location>
    <ligand>
        <name>substrate</name>
    </ligand>
</feature>
<dbReference type="Proteomes" id="UP001523401">
    <property type="component" value="Unassembled WGS sequence"/>
</dbReference>
<sequence length="153" mass="16119">MSPLPVELVRLPHAEGLDLPHYASSGAAGMDLLAAIEGEMVVRAGERALVPTGLKIGLPAGYELQIRPRSGLALKHGITLPNTPGTIDEDYRGEIGVIILNTGKEDFVITRGMRIAQAVLAPVIRLTWVEVSELDETARGTGGFGSTGLSRPG</sequence>
<dbReference type="NCBIfam" id="TIGR00576">
    <property type="entry name" value="dut"/>
    <property type="match status" value="1"/>
</dbReference>
<dbReference type="CDD" id="cd07557">
    <property type="entry name" value="trimeric_dUTPase"/>
    <property type="match status" value="1"/>
</dbReference>
<evidence type="ECO:0000313" key="7">
    <source>
        <dbReference type="EMBL" id="MCO6159505.1"/>
    </source>
</evidence>
<proteinExistence type="inferred from homology"/>
<dbReference type="RefSeq" id="WP_222547223.1">
    <property type="nucleotide sequence ID" value="NZ_BAPW01000023.1"/>
</dbReference>